<dbReference type="STRING" id="28092.WM40_03600"/>
<feature type="transmembrane region" description="Helical" evidence="7">
    <location>
        <begin position="72"/>
        <end position="98"/>
    </location>
</feature>
<dbReference type="GO" id="GO:0015109">
    <property type="term" value="F:chromate transmembrane transporter activity"/>
    <property type="evidence" value="ECO:0007669"/>
    <property type="project" value="InterPro"/>
</dbReference>
<organism evidence="8 9">
    <name type="scientific">Robbsia andropogonis</name>
    <dbReference type="NCBI Taxonomy" id="28092"/>
    <lineage>
        <taxon>Bacteria</taxon>
        <taxon>Pseudomonadati</taxon>
        <taxon>Pseudomonadota</taxon>
        <taxon>Betaproteobacteria</taxon>
        <taxon>Burkholderiales</taxon>
        <taxon>Burkholderiaceae</taxon>
        <taxon>Robbsia</taxon>
    </lineage>
</organism>
<evidence type="ECO:0000256" key="2">
    <source>
        <dbReference type="ARBA" id="ARBA00005262"/>
    </source>
</evidence>
<name>A0A0F5K4U9_9BURK</name>
<dbReference type="InterPro" id="IPR003370">
    <property type="entry name" value="Chromate_transpt"/>
</dbReference>
<evidence type="ECO:0000313" key="9">
    <source>
        <dbReference type="Proteomes" id="UP000033618"/>
    </source>
</evidence>
<dbReference type="GO" id="GO:0005886">
    <property type="term" value="C:plasma membrane"/>
    <property type="evidence" value="ECO:0007669"/>
    <property type="project" value="UniProtKB-SubCell"/>
</dbReference>
<dbReference type="InterPro" id="IPR052518">
    <property type="entry name" value="CHR_Transporter"/>
</dbReference>
<evidence type="ECO:0000256" key="7">
    <source>
        <dbReference type="SAM" id="Phobius"/>
    </source>
</evidence>
<protein>
    <submittedName>
        <fullName evidence="8">Chromate transporter</fullName>
    </submittedName>
</protein>
<keyword evidence="5 7" id="KW-1133">Transmembrane helix</keyword>
<evidence type="ECO:0000256" key="6">
    <source>
        <dbReference type="ARBA" id="ARBA00023136"/>
    </source>
</evidence>
<feature type="transmembrane region" description="Helical" evidence="7">
    <location>
        <begin position="104"/>
        <end position="124"/>
    </location>
</feature>
<evidence type="ECO:0000256" key="4">
    <source>
        <dbReference type="ARBA" id="ARBA00022692"/>
    </source>
</evidence>
<evidence type="ECO:0000256" key="3">
    <source>
        <dbReference type="ARBA" id="ARBA00022475"/>
    </source>
</evidence>
<feature type="transmembrane region" description="Helical" evidence="7">
    <location>
        <begin position="6"/>
        <end position="25"/>
    </location>
</feature>
<sequence length="182" mass="19628">MLGLFLIFSRIGLTSFGGGLSGWLLREFVQDRDWITEEDFLNGLSISQALPGVNVKNMAIWIGHRLLGWRGAVLAVSGIIVPPAIFIIVLASFLTAFIHYTPVHVLLAGAAAAATGLSLSIGITTARRVRRKPVPLAFLAVTFIAVGILRLPLFCVVVVAGGLSVCFEYGMLRRAAPKEERE</sequence>
<comment type="subcellular location">
    <subcellularLocation>
        <location evidence="1">Cell membrane</location>
        <topology evidence="1">Multi-pass membrane protein</topology>
    </subcellularLocation>
</comment>
<keyword evidence="4 7" id="KW-0812">Transmembrane</keyword>
<dbReference type="PANTHER" id="PTHR43663">
    <property type="entry name" value="CHROMATE TRANSPORT PROTEIN-RELATED"/>
    <property type="match status" value="1"/>
</dbReference>
<dbReference type="AlphaFoldDB" id="A0A0F5K4U9"/>
<dbReference type="Proteomes" id="UP000033618">
    <property type="component" value="Unassembled WGS sequence"/>
</dbReference>
<feature type="transmembrane region" description="Helical" evidence="7">
    <location>
        <begin position="136"/>
        <end position="163"/>
    </location>
</feature>
<evidence type="ECO:0000256" key="5">
    <source>
        <dbReference type="ARBA" id="ARBA00022989"/>
    </source>
</evidence>
<keyword evidence="9" id="KW-1185">Reference proteome</keyword>
<comment type="similarity">
    <text evidence="2">Belongs to the chromate ion transporter (CHR) (TC 2.A.51) family.</text>
</comment>
<dbReference type="PANTHER" id="PTHR43663:SF1">
    <property type="entry name" value="CHROMATE TRANSPORTER"/>
    <property type="match status" value="1"/>
</dbReference>
<proteinExistence type="inferred from homology"/>
<accession>A0A0F5K4U9</accession>
<evidence type="ECO:0000256" key="1">
    <source>
        <dbReference type="ARBA" id="ARBA00004651"/>
    </source>
</evidence>
<reference evidence="8 9" key="1">
    <citation type="submission" date="2015-03" db="EMBL/GenBank/DDBJ databases">
        <title>Draft Genome Sequence of Burkholderia andropogonis type strain ICMP2807, isolated from Sorghum bicolor.</title>
        <authorList>
            <person name="Lopes-Santos L."/>
            <person name="Castro D.B."/>
            <person name="Ottoboni L.M."/>
            <person name="Park D."/>
            <person name="Weirc B.S."/>
            <person name="Destefano S.A."/>
        </authorList>
    </citation>
    <scope>NUCLEOTIDE SEQUENCE [LARGE SCALE GENOMIC DNA]</scope>
    <source>
        <strain evidence="8 9">ICMP2807</strain>
    </source>
</reference>
<dbReference type="PATRIC" id="fig|28092.6.peg.856"/>
<dbReference type="EMBL" id="LAQU01000002">
    <property type="protein sequence ID" value="KKB65108.1"/>
    <property type="molecule type" value="Genomic_DNA"/>
</dbReference>
<dbReference type="Pfam" id="PF02417">
    <property type="entry name" value="Chromate_transp"/>
    <property type="match status" value="1"/>
</dbReference>
<keyword evidence="6 7" id="KW-0472">Membrane</keyword>
<keyword evidence="3" id="KW-1003">Cell membrane</keyword>
<comment type="caution">
    <text evidence="8">The sequence shown here is derived from an EMBL/GenBank/DDBJ whole genome shotgun (WGS) entry which is preliminary data.</text>
</comment>
<gene>
    <name evidence="8" type="ORF">WM40_03600</name>
</gene>
<evidence type="ECO:0000313" key="8">
    <source>
        <dbReference type="EMBL" id="KKB65108.1"/>
    </source>
</evidence>